<sequence>MKESSSPRGHQRHRHRERLNSNSELSRQATRIASVRTGPMKSREYLYVARSALISVKFSVFYIHIVKGDDLGKINIVSWKRCNAVVNSDKCDDSAELFDFMNFGNHSFGYSIMLILKERELAKHYRVRDRIIALERARNEENRLHDKTNRNASRIQPSGYGSGRMPSYFVQTGSQLVTEEISGKINNSGLANWRIEDLVGGQSVLNADSIQNAQTWIANDNSLSPAQVVRARELLQELLITITTKPNGPIAEDRSLNFITDCRVSDYSPPRSFSQQNTESALRSDTAVHGRELPVMQNSLPVDLPLSLPQNWRDDSLAAYSDAGEMPMSSRNMSEISDFRCGSRIDYPTPYTENAEFGKRNAREHYPIHLGSERRRSYYHDRRQISRSRSRSLGKDYDTRIGERRVHMKSGGFISVGINHPQKGSRKTYLSYEVYGLISSVLMNKTEDQTDQNLHVTITTEELKVKEVCVVRHLVWLLREDAKDKNVKEN</sequence>
<evidence type="ECO:0000256" key="1">
    <source>
        <dbReference type="SAM" id="MobiDB-lite"/>
    </source>
</evidence>
<dbReference type="AlphaFoldDB" id="A0A0N4TXW2"/>
<evidence type="ECO:0000313" key="4">
    <source>
        <dbReference type="WBParaSite" id="BPAG_0001382601-mRNA-1"/>
    </source>
</evidence>
<dbReference type="EMBL" id="UZAD01013442">
    <property type="protein sequence ID" value="VDN94939.1"/>
    <property type="molecule type" value="Genomic_DNA"/>
</dbReference>
<keyword evidence="3" id="KW-1185">Reference proteome</keyword>
<dbReference type="Proteomes" id="UP000278627">
    <property type="component" value="Unassembled WGS sequence"/>
</dbReference>
<feature type="region of interest" description="Disordered" evidence="1">
    <location>
        <begin position="1"/>
        <end position="33"/>
    </location>
</feature>
<gene>
    <name evidence="2" type="ORF">BPAG_LOCUS13754</name>
</gene>
<evidence type="ECO:0000313" key="2">
    <source>
        <dbReference type="EMBL" id="VDN94939.1"/>
    </source>
</evidence>
<accession>A0A0N4TXW2</accession>
<reference evidence="2 3" key="2">
    <citation type="submission" date="2018-11" db="EMBL/GenBank/DDBJ databases">
        <authorList>
            <consortium name="Pathogen Informatics"/>
        </authorList>
    </citation>
    <scope>NUCLEOTIDE SEQUENCE [LARGE SCALE GENOMIC DNA]</scope>
</reference>
<dbReference type="WBParaSite" id="BPAG_0001382601-mRNA-1">
    <property type="protein sequence ID" value="BPAG_0001382601-mRNA-1"/>
    <property type="gene ID" value="BPAG_0001382601"/>
</dbReference>
<reference evidence="4" key="1">
    <citation type="submission" date="2017-02" db="UniProtKB">
        <authorList>
            <consortium name="WormBaseParasite"/>
        </authorList>
    </citation>
    <scope>IDENTIFICATION</scope>
</reference>
<organism evidence="4">
    <name type="scientific">Brugia pahangi</name>
    <name type="common">Filarial nematode worm</name>
    <dbReference type="NCBI Taxonomy" id="6280"/>
    <lineage>
        <taxon>Eukaryota</taxon>
        <taxon>Metazoa</taxon>
        <taxon>Ecdysozoa</taxon>
        <taxon>Nematoda</taxon>
        <taxon>Chromadorea</taxon>
        <taxon>Rhabditida</taxon>
        <taxon>Spirurina</taxon>
        <taxon>Spiruromorpha</taxon>
        <taxon>Filarioidea</taxon>
        <taxon>Onchocercidae</taxon>
        <taxon>Brugia</taxon>
    </lineage>
</organism>
<name>A0A0N4TXW2_BRUPA</name>
<protein>
    <submittedName>
        <fullName evidence="4">PTB domain-containing protein</fullName>
    </submittedName>
</protein>
<proteinExistence type="predicted"/>
<evidence type="ECO:0000313" key="3">
    <source>
        <dbReference type="Proteomes" id="UP000278627"/>
    </source>
</evidence>
<feature type="compositionally biased region" description="Polar residues" evidence="1">
    <location>
        <begin position="20"/>
        <end position="31"/>
    </location>
</feature>